<organism evidence="12 13">
    <name type="scientific">Ambrosiozyma monospora</name>
    <name type="common">Yeast</name>
    <name type="synonym">Endomycopsis monosporus</name>
    <dbReference type="NCBI Taxonomy" id="43982"/>
    <lineage>
        <taxon>Eukaryota</taxon>
        <taxon>Fungi</taxon>
        <taxon>Dikarya</taxon>
        <taxon>Ascomycota</taxon>
        <taxon>Saccharomycotina</taxon>
        <taxon>Pichiomycetes</taxon>
        <taxon>Pichiales</taxon>
        <taxon>Pichiaceae</taxon>
        <taxon>Ambrosiozyma</taxon>
    </lineage>
</organism>
<evidence type="ECO:0000256" key="4">
    <source>
        <dbReference type="ARBA" id="ARBA00022603"/>
    </source>
</evidence>
<evidence type="ECO:0000313" key="13">
    <source>
        <dbReference type="Proteomes" id="UP001165063"/>
    </source>
</evidence>
<comment type="subcellular location">
    <subcellularLocation>
        <location evidence="1">Mitochondrion</location>
    </subcellularLocation>
</comment>
<dbReference type="InterPro" id="IPR047182">
    <property type="entry name" value="MRM1"/>
</dbReference>
<evidence type="ECO:0000256" key="1">
    <source>
        <dbReference type="ARBA" id="ARBA00004173"/>
    </source>
</evidence>
<sequence length="393" mass="43995">MKPSTRQLFAASKWILRPEGPKAPFPTQYQNSSSPVGLDKNLPQRFRKKAWERDGEDKESWFKRKHAHHHAQAKRRYQEKSFKERRPIDTPRTEPESLKKTLHQLKSDPLFDHIFGTNSILASLKAGKREHYGKLYVHRQEDSPKFKEVIKLANEQKIRVVHDVTKHDLNLITGNAVHNGIVLEARPLPTKEIMHLEQSTIDEFSVLKNTWGQLEVDSYPKAHVSNKKYPTGIYLDEVSDPYNVGAILRSAYFMGVDFIVMSERNCARLSPVVLKASSGAMELMPIFTCAKPLAFFDTSRTNGWTIVSTVAPGSKGNGAARVKVLNTQDLGKVSEGGPVLLVVGSEATGIRKNLVSRSDFVVGLQSDRTDVDESVDSLNVSVATALLISKLLS</sequence>
<keyword evidence="7" id="KW-0809">Transit peptide</keyword>
<dbReference type="InterPro" id="IPR029026">
    <property type="entry name" value="tRNA_m1G_MTases_N"/>
</dbReference>
<evidence type="ECO:0000256" key="10">
    <source>
        <dbReference type="SAM" id="MobiDB-lite"/>
    </source>
</evidence>
<dbReference type="InterPro" id="IPR029028">
    <property type="entry name" value="Alpha/beta_knot_MTases"/>
</dbReference>
<accession>A0A9W7DGY4</accession>
<dbReference type="Gene3D" id="3.40.1280.10">
    <property type="match status" value="1"/>
</dbReference>
<dbReference type="Pfam" id="PF08032">
    <property type="entry name" value="SpoU_sub_bind"/>
    <property type="match status" value="1"/>
</dbReference>
<evidence type="ECO:0000256" key="6">
    <source>
        <dbReference type="ARBA" id="ARBA00022691"/>
    </source>
</evidence>
<evidence type="ECO:0000256" key="7">
    <source>
        <dbReference type="ARBA" id="ARBA00022946"/>
    </source>
</evidence>
<dbReference type="GO" id="GO:0005739">
    <property type="term" value="C:mitochondrion"/>
    <property type="evidence" value="ECO:0007669"/>
    <property type="project" value="UniProtKB-SubCell"/>
</dbReference>
<keyword evidence="8" id="KW-0496">Mitochondrion</keyword>
<evidence type="ECO:0000313" key="12">
    <source>
        <dbReference type="EMBL" id="GMG20022.1"/>
    </source>
</evidence>
<evidence type="ECO:0000256" key="8">
    <source>
        <dbReference type="ARBA" id="ARBA00023128"/>
    </source>
</evidence>
<proteinExistence type="inferred from homology"/>
<dbReference type="SMART" id="SM00967">
    <property type="entry name" value="SpoU_sub_bind"/>
    <property type="match status" value="1"/>
</dbReference>
<reference evidence="12" key="1">
    <citation type="submission" date="2023-04" db="EMBL/GenBank/DDBJ databases">
        <title>Ambrosiozyma monospora NBRC 1965.</title>
        <authorList>
            <person name="Ichikawa N."/>
            <person name="Sato H."/>
            <person name="Tonouchi N."/>
        </authorList>
    </citation>
    <scope>NUCLEOTIDE SEQUENCE</scope>
    <source>
        <strain evidence="12">NBRC 1965</strain>
    </source>
</reference>
<dbReference type="InterPro" id="IPR047261">
    <property type="entry name" value="MRM1_MeTrfase_dom"/>
</dbReference>
<dbReference type="Proteomes" id="UP001165063">
    <property type="component" value="Unassembled WGS sequence"/>
</dbReference>
<dbReference type="InterPro" id="IPR013123">
    <property type="entry name" value="SpoU_subst-bd"/>
</dbReference>
<keyword evidence="6" id="KW-0949">S-adenosyl-L-methionine</keyword>
<dbReference type="AlphaFoldDB" id="A0A9W7DGY4"/>
<feature type="region of interest" description="Disordered" evidence="10">
    <location>
        <begin position="18"/>
        <end position="97"/>
    </location>
</feature>
<evidence type="ECO:0000256" key="2">
    <source>
        <dbReference type="ARBA" id="ARBA00007228"/>
    </source>
</evidence>
<evidence type="ECO:0000259" key="11">
    <source>
        <dbReference type="SMART" id="SM00967"/>
    </source>
</evidence>
<dbReference type="Pfam" id="PF00588">
    <property type="entry name" value="SpoU_methylase"/>
    <property type="match status" value="1"/>
</dbReference>
<dbReference type="SUPFAM" id="SSF75217">
    <property type="entry name" value="alpha/beta knot"/>
    <property type="match status" value="1"/>
</dbReference>
<keyword evidence="4" id="KW-0489">Methyltransferase</keyword>
<dbReference type="PANTHER" id="PTHR46103:SF1">
    <property type="entry name" value="RRNA METHYLTRANSFERASE 1, MITOCHONDRIAL"/>
    <property type="match status" value="1"/>
</dbReference>
<feature type="compositionally biased region" description="Basic and acidic residues" evidence="10">
    <location>
        <begin position="49"/>
        <end position="62"/>
    </location>
</feature>
<feature type="compositionally biased region" description="Basic and acidic residues" evidence="10">
    <location>
        <begin position="76"/>
        <end position="97"/>
    </location>
</feature>
<dbReference type="InterPro" id="IPR004441">
    <property type="entry name" value="rRNA_MeTrfase_TrmH"/>
</dbReference>
<dbReference type="SUPFAM" id="SSF55315">
    <property type="entry name" value="L30e-like"/>
    <property type="match status" value="1"/>
</dbReference>
<comment type="caution">
    <text evidence="12">The sequence shown here is derived from an EMBL/GenBank/DDBJ whole genome shotgun (WGS) entry which is preliminary data.</text>
</comment>
<dbReference type="EMBL" id="BSXU01000262">
    <property type="protein sequence ID" value="GMG20022.1"/>
    <property type="molecule type" value="Genomic_DNA"/>
</dbReference>
<dbReference type="GO" id="GO:0016435">
    <property type="term" value="F:rRNA (guanine) methyltransferase activity"/>
    <property type="evidence" value="ECO:0007669"/>
    <property type="project" value="TreeGrafter"/>
</dbReference>
<dbReference type="GO" id="GO:0003723">
    <property type="term" value="F:RNA binding"/>
    <property type="evidence" value="ECO:0007669"/>
    <property type="project" value="InterPro"/>
</dbReference>
<evidence type="ECO:0000256" key="9">
    <source>
        <dbReference type="ARBA" id="ARBA00034881"/>
    </source>
</evidence>
<feature type="compositionally biased region" description="Basic residues" evidence="10">
    <location>
        <begin position="63"/>
        <end position="75"/>
    </location>
</feature>
<dbReference type="PANTHER" id="PTHR46103">
    <property type="entry name" value="RRNA METHYLTRANSFERASE 1, MITOCHONDRIAL"/>
    <property type="match status" value="1"/>
</dbReference>
<dbReference type="Gene3D" id="3.30.1330.30">
    <property type="match status" value="1"/>
</dbReference>
<dbReference type="InterPro" id="IPR029064">
    <property type="entry name" value="Ribosomal_eL30-like_sf"/>
</dbReference>
<feature type="domain" description="RNA 2-O ribose methyltransferase substrate binding" evidence="11">
    <location>
        <begin position="113"/>
        <end position="191"/>
    </location>
</feature>
<name>A0A9W7DGY4_AMBMO</name>
<evidence type="ECO:0000256" key="5">
    <source>
        <dbReference type="ARBA" id="ARBA00022679"/>
    </source>
</evidence>
<comment type="similarity">
    <text evidence="2">Belongs to the class IV-like SAM-binding methyltransferase superfamily. RNA methyltransferase TrmH family.</text>
</comment>
<dbReference type="NCBIfam" id="TIGR00186">
    <property type="entry name" value="rRNA_methyl_3"/>
    <property type="match status" value="1"/>
</dbReference>
<dbReference type="CDD" id="cd18105">
    <property type="entry name" value="SpoU-like_MRM1"/>
    <property type="match status" value="1"/>
</dbReference>
<keyword evidence="3" id="KW-0698">rRNA processing</keyword>
<dbReference type="OrthoDB" id="270651at2759"/>
<protein>
    <recommendedName>
        <fullName evidence="9">rRNA methyltransferase 1, mitochondrial</fullName>
    </recommendedName>
</protein>
<keyword evidence="13" id="KW-1185">Reference proteome</keyword>
<keyword evidence="5" id="KW-0808">Transferase</keyword>
<gene>
    <name evidence="12" type="ORF">Amon01_000091600</name>
</gene>
<evidence type="ECO:0000256" key="3">
    <source>
        <dbReference type="ARBA" id="ARBA00022552"/>
    </source>
</evidence>
<dbReference type="InterPro" id="IPR001537">
    <property type="entry name" value="SpoU_MeTrfase"/>
</dbReference>